<protein>
    <submittedName>
        <fullName evidence="1">Uncharacterized protein</fullName>
    </submittedName>
</protein>
<reference evidence="1 2" key="1">
    <citation type="journal article" date="2011" name="EMBO J.">
        <title>Structural diversity of bacterial flagellar motors.</title>
        <authorList>
            <person name="Chen S."/>
            <person name="Beeby M."/>
            <person name="Murphy G.E."/>
            <person name="Leadbetter J.R."/>
            <person name="Hendrixson D.R."/>
            <person name="Briegel A."/>
            <person name="Li Z."/>
            <person name="Shi J."/>
            <person name="Tocheva E.I."/>
            <person name="Muller A."/>
            <person name="Dobro M.J."/>
            <person name="Jensen G.J."/>
        </authorList>
    </citation>
    <scope>NUCLEOTIDE SEQUENCE [LARGE SCALE GENOMIC DNA]</scope>
    <source>
        <strain evidence="1 2">DSM 6540</strain>
    </source>
</reference>
<dbReference type="EMBL" id="AFGF01000205">
    <property type="protein sequence ID" value="EGO62535.1"/>
    <property type="molecule type" value="Genomic_DNA"/>
</dbReference>
<comment type="caution">
    <text evidence="1">The sequence shown here is derived from an EMBL/GenBank/DDBJ whole genome shotgun (WGS) entry which is preliminary data.</text>
</comment>
<dbReference type="Proteomes" id="UP000003240">
    <property type="component" value="Unassembled WGS sequence"/>
</dbReference>
<accession>F7NN69</accession>
<evidence type="ECO:0000313" key="2">
    <source>
        <dbReference type="Proteomes" id="UP000003240"/>
    </source>
</evidence>
<proteinExistence type="predicted"/>
<name>F7NN69_9FIRM</name>
<evidence type="ECO:0000313" key="1">
    <source>
        <dbReference type="EMBL" id="EGO62535.1"/>
    </source>
</evidence>
<keyword evidence="2" id="KW-1185">Reference proteome</keyword>
<dbReference type="AlphaFoldDB" id="F7NN69"/>
<gene>
    <name evidence="1" type="ORF">ALO_17761</name>
</gene>
<sequence length="62" mass="6854">MGRFQRFSGFSGRTAAEVGSCAMKIHEPRQVRKEATVSDPFHVPQGCLISAVVRREKPRGPV</sequence>
<organism evidence="1 2">
    <name type="scientific">Acetonema longum DSM 6540</name>
    <dbReference type="NCBI Taxonomy" id="1009370"/>
    <lineage>
        <taxon>Bacteria</taxon>
        <taxon>Bacillati</taxon>
        <taxon>Bacillota</taxon>
        <taxon>Negativicutes</taxon>
        <taxon>Acetonemataceae</taxon>
        <taxon>Acetonema</taxon>
    </lineage>
</organism>